<dbReference type="GO" id="GO:0010106">
    <property type="term" value="P:cellular response to iron ion starvation"/>
    <property type="evidence" value="ECO:0007669"/>
    <property type="project" value="UniProtKB-ARBA"/>
</dbReference>
<dbReference type="KEGG" id="pgri:PgNI_11462"/>
<feature type="domain" description="Carrier" evidence="6">
    <location>
        <begin position="3882"/>
        <end position="3955"/>
    </location>
</feature>
<dbReference type="Pfam" id="PF00668">
    <property type="entry name" value="Condensation"/>
    <property type="match status" value="6"/>
</dbReference>
<sequence>MDVPSEDSHLASKEPSLSILNLAPKRLPGPSLLHNLISAVARLDGASAIHHFAGAQGVTHLSYESLHQKSDVLAARITAAVAGDALAIKQLIVPVLLPQSPELYVALLAILKAGGAFCPLNLDAPPERVRFILKDVSARVVITSQSLTETFSEEQNDVKVIELSPDWADSPLEDGCAHSDSFAHRVATPSDLAYVMYTSGSTGTPKGVGVSHAAATQSLLAHDEHIPQFRRFLQFAAPTFDVSVFEIFFPLFRGVTLVSCDRRLMLDDLPAVLRQMEVDACELTPTVAGSLLRKRENAPGLKLLLTIGEMLTGPVVQEFGGSGEGQQDSILWAMYGPTEASIHCTLQPAVKTDMSVNCIGFPLSTVSAYIVAIQTEGSESNQPPDGTTKDPTVLPVGEIGELVVGGYQLAEGYLNRPEQTASAFIDSREYGRLYRTGDKARLRADGLLECLGRISDGQVKLRGQRMELGEVEAAILRVEGCHGAVAAVVNGTILVAFCLVDPAQGKDHISTESKITKACEDWLPKFMVPNEVLVLDEFPRLPSGKVDRKGMVAAYEQHRKEAQVVASAPDYQSSVEQRLCQLAEESLGVAVGPSIRLSSAGLDSLVSIKLASKIRQSGFHVKTLDVLQSRSIRHLAQLVSELPGDKQGMGAVEYWPIESEIEISHPPSDIPWLIQHGASQIQEVICCTPIQESMLAETARNPDAYCNWVELEVSGPYSTQDVVQAVQRLVQANEILRTGFSQSAKGQFLQIIWQRLVCSSEGADETTLTIPSGEDLPSSIIYIIRQQVSSVQLTIRLHHALYDGWSMDIFVRDLNLSLQGNYLQPPRQYSSIVKYYNSPSYNTAKDNARQFWAGNLLGYQPSTFPLLVTSRNSGPSRTRSETFTIDVDPDRLKDLAKDLEIGSQIIFEACIIWIWSLIIGSSDVVIGTVTSGRTLPIPGVEDIMGPCLASVPTRTKLSDVRTVKELLGYLQATNRAMLPHSILPLAEIRKAAGLLPSQSLYDLLFVYQESLLSTSNSSATSSVRQVAHQDYLETKLLFEVEPRSSDFLLRATYHTNAVPDDYIPLLAEQARSVIHYMVENPAASLECLRDALPCAMVSKHNIRPSLYQGCADLARMVEATATNFPDTPAICFADMIPAAGDSQVQTVTYQELNRQGNRIAHRLLASNIMPGMTVAIIMEKSISLYAGILGILKAGCAYLPLLPSTPLQRIETILGHSEATACLCDASSIHTLRRTQTLCNLLDVSNEEDLVQFPNTNPDVTPDGSRVANIIYTSGSTGTPKGVCVTQLNIISNLDVLSRLYPLSEGDDKPGRLLQSCSQAFDVSVFEIFYAWKMAMCLCSAVNDTLFADLENAIRKLRITHLSMTPTVAALVDPKNVPGVEFLVTSGEPMTDAVASKWADILYQGYGPSETTNICTVKKMKSGDVIQHLGFAFENTSSFVVYRESRNGVVELVPFGCVGELCFGGDQVVQGYLGMPELTREKFVDHPEYGRLYRSGDLGRMLPDGSLVISGRVDDQIKLRGQRIELKEIDSVTREYEAVNAAVTIVVRRGTEKADQLATFYVPSSKAEASKHAVSYQVLDDAQSAQTPPENQALFHLLSSRLPTYMIPNYLISISIIPTTPSGKVDKEKLRETFTQFEQETLGRLSAMGDATEEVEEQWSELETAISRILATTLEIEQMAIRRWTPFPSLGLDSISAIPVAKQLRELVGAPVPVSQVLKSSCVARLGLILEAAPMQPASTKNGSETQFFDKELLGSIEQNFKSHQDSNAGHRAEIDVILPCTPLQQGMLAASQTATANSGSSYVNQMVFRLAVDPETMRSAWETMVERHSILRTCFLTTSSSRYAMAQIILKNWKPQWHMFNDGASLDNCLKAMADGLSQPLDSFEPPVSLGLANDDGTNTLIFTCHHALYDGSAMTTLLDEVEQFIQAGSLPPSTTSYEPFLREILSLPDSADSFWKRQFSNFIPKTLPTSVKGIESHGSVSQVMETSLEMINTRLKELGLSLLALCQASWATALSIILDEPDVCFGNVISGRSVPIDGIEKLIAPCFNTIPVRADLSGLRRNIDLVKVLQDYGVEALQYQFTPLRRIQSLISCSNGATRLFDSIMLLQQPSRQLNGKIWSLERDEGSMDVPLVCEAIPEPQENSLVLKIHYDGVTASSPMASFLVQLFSHIFCEALSYPSAAPLTQDALPDGFRQQLEALELDLSSSTSTIDNDWTQMPIVAESSLISETESCIRSILAKLAKVPESAILSNTTIFQLGLDSISAVQIASALRQENFQVSSIDVMEHPTYSGLSRFLDKNKKRVSRSTSPLYDLNSFQNECAKYITDNSQYRHTVEAILPCTPLQQAMLSEFINSDGNNYLNFLHLRLGNNNTSADDLLRAWKNCSDSFEMLRTGFIPIDHKDASFAMIRYREWASKVTSVPREAIANFSVDKWRSEVKSTVYNNLDRPPWEAVTLDGEACVEVHLAIHHVLYDAQSLKTILDSLASSATHKQPVARNATVDVAVQEIISQSTVGQEDAQTYWRSLASETVINRFPVMTPLRVEQRSICVESHLSSTKVSLLENSLKKEGITMQAAIQGAWTRILSSYLGESSMVFGTVLSGRNSGATRSAAFPCITTLPVIAENKSLNRSLLESLMDRNKNLHRHQHVPMTHIQNWLGLPETRLFDTLVVYQKLQDETGQDPSNIWEVLEDKATVDYPLSLEVESRGDYLHYQLTYFNDVLPQEQSALLVRQFDAVLTHLALEPEGCEDDLWTKSSSLFSITPAAEPELASDVKFLHQFVEEAAQRYPHKAALEFVSALDGCGPVSRTWNFAELDQNGNRVAHILAPYTKVGGIVAILFDKCPEAYFAILGILKSGCSFVALDPAAPAARRQFIIEDSGASALMTDVDRASNLDINVSVPVLGLDEDFILSSPFTPLTGRQAELSPQDRSYCLYTSGTTGTPKGCEITHENAVQAMLAFQDLFSGHWNEDSKWLQFASFHFDVSVLEQYWSWSVGIALVAAPKDLILEDLITTISSLQITHIDLTPSLARLVHPDDVPSLCKGVFITGGEQLKQEILDAWGDQGVIYNAYGPTEATIGVTMYQRVPRNGRASNIGKQFLNVGSYVFKPGTEVPTLRGGVGELCVSGKLVGKGYLNREDLTTERFPTLEYFGERVYRTGDLVRILHDGCFDFLGRADDQVKLRGQRLEIGEINHAIKSGISQVQDVATLVIRDENKQKDFLVSFVVVDDERDGPEWQGQTLQPVFSPDAATLARDVQDACRAKLPGYMVPTYVLKLPFMPLSSNNKAEVKLLRSLFSRLTQDQLVAASSAGARTAADLNGEIARILIGTLRNMQILSSGQEPTADISIFELGIDSISVLRLSRALKRGGLAQATPALILKNPVLGDLVRALQSEVTANDTGAVLEARQLVEACQHLHRSRACRALGVSSEHIEYIAPCSALQHGMAIRCKTEEHRSTYFNVFTFELRPGVDIARLKSSWQIIVDSFAILRSKFLVSSEGFVQVALKEMQLPWTELETSTDGLEGQLLEMYDQWVERNSQNITSPLELLLIKTEGKNILRLQIFHGLYDANSLGMMIAKVAALYFGTEDIESRTTFIDALIHGPLRNFNHTKSFWEHHLSGVALQSLPQLSERPTSHDIGLSRTLSFASLEPVRQRLNVTHSAVIQALWLSVLQSRYAKPLTLGVIVFGRAIDVENAEHVVGPLFNTLPFHSGTSTSGSETWASLVRTCHSFNTATLPFQHVPLRDIQKWCSGGRPLFDTLFSCQREPLSSVSAAEQLWTEVSASSALVSSDYPLAFEATLAHDDRLELLLVAQKGFADEDVLSTMLDEFEQSMAMIAGNMDSVIGSLDGGLAPERPSHEIGDGQATLNQFEVEKTSFAWSDEASLIRNEIAALAGVSPEEMNESTSLLELGLDSIDTIKLSARLKKSGIILTNSQLVKGQTIARFTDILGQVNKTNNTVMSNSAGDNAASRVSSLTEALRKHITSHIQNLDLDQVQAVLPPTPLQDAMAADMFQSGMRRYFNHDVLELPPNVDMERLGSAWQSVVDHSPILRTTFVEVESPEFDFAYCQVVHGKIQLSWSQQEVAAQEEFRQIIESIRRHAEDTGGSDGLFKVTPVCLGKQRFVILSIAHALYDGWSLELLLQDVQDAYNGHYSPRPAYLDYLGHILESATEESKDFWIDTLTGAYATTIQPRKLQLGSRKASDNTKPRETPIHRAELTSTKPASELSAFCRRRAVSPQVVGQVCWAAVLSRRVQSLDLTFGCVLSGRETESAETLMFPTMNTVAVRAVLHGTIGSLLRYFQETMAGVLQYQHFPLRKAQRLGGSRNPDGLFNTLFVMQKQRRNSTSEPSDLLMTSVDGTSAVEYPVCIEMEIVDDSVIWRTACSDDFLGKQDTEQLLRELDQVLAFLAESSPDLSVLRSATSRPGVAGSDILVCGLDPFRLKAQNTASSTTAMSSQTDVSTLIDVDSDEEWTDIEQKLRTALAEVSGLPQGAVKKSYNLYNIGLDSISAIKVSSLLRKAGIQIRVKDLLRAESLVDMAKMTASLEQAVPELPKKTMAIGPAELGVYEPLVLEAGLAKESVERIIPATAMQAHMISLWQKTDGAVFFPEFQYRLPERYNDFTLGILQQGWRDMVCELTILRTVFIATNNRDFPFIQVVLLPNEPYQQQTLSLGDEPGQIQSDVLSLPMVYFAAKRESEGSATSPWIITIKLHHALYDAFSLQNITRHFGELLARGSSAPFSPAPDYTGNWNARITSEDSQELRNSRKRFWVDYLQGATSTTFAGIPAGLASQTAIDAKARISKFVPGAVSTISDIQSECASRGVSFQALFIAATAVVISAPISAEGSSANDVVLGLYLGHRDDQDSHQLPYHPTLSLVPLRVRRASVGRNLFDVATEVQRDLYNISDAGNAAVGLWEIQDWTGVQVDCFVNFLGSTVLDEQDEDRSNVPEPVGDGTALASVARATMHPQNYHWLRENTVIDAFKDAVDIEAAFDNKNGLDIGVFGPGGMLRDEEGATHVILRLVEVIDALARHD</sequence>
<keyword evidence="2" id="KW-0596">Phosphopantetheine</keyword>
<dbReference type="GO" id="GO:0005737">
    <property type="term" value="C:cytoplasm"/>
    <property type="evidence" value="ECO:0007669"/>
    <property type="project" value="TreeGrafter"/>
</dbReference>
<dbReference type="SMART" id="SM00823">
    <property type="entry name" value="PKS_PP"/>
    <property type="match status" value="3"/>
</dbReference>
<dbReference type="InterPro" id="IPR006162">
    <property type="entry name" value="Ppantetheine_attach_site"/>
</dbReference>
<evidence type="ECO:0000256" key="5">
    <source>
        <dbReference type="ARBA" id="ARBA00029454"/>
    </source>
</evidence>
<comment type="pathway">
    <text evidence="1">Siderophore biosynthesis.</text>
</comment>
<feature type="domain" description="Carrier" evidence="6">
    <location>
        <begin position="4472"/>
        <end position="4548"/>
    </location>
</feature>
<dbReference type="SUPFAM" id="SSF56801">
    <property type="entry name" value="Acetyl-CoA synthetase-like"/>
    <property type="match status" value="3"/>
</dbReference>
<dbReference type="InterPro" id="IPR020806">
    <property type="entry name" value="PKS_PP-bd"/>
</dbReference>
<dbReference type="InterPro" id="IPR001242">
    <property type="entry name" value="Condensation_dom"/>
</dbReference>
<dbReference type="InterPro" id="IPR036736">
    <property type="entry name" value="ACP-like_sf"/>
</dbReference>
<dbReference type="GO" id="GO:0031169">
    <property type="term" value="P:ferrichrome biosynthetic process"/>
    <property type="evidence" value="ECO:0007669"/>
    <property type="project" value="UniProtKB-ARBA"/>
</dbReference>
<dbReference type="PROSITE" id="PS00455">
    <property type="entry name" value="AMP_BINDING"/>
    <property type="match status" value="2"/>
</dbReference>
<proteinExistence type="inferred from homology"/>
<evidence type="ECO:0000313" key="7">
    <source>
        <dbReference type="Proteomes" id="UP000515153"/>
    </source>
</evidence>
<feature type="domain" description="Carrier" evidence="6">
    <location>
        <begin position="2230"/>
        <end position="2303"/>
    </location>
</feature>
<evidence type="ECO:0000259" key="6">
    <source>
        <dbReference type="PROSITE" id="PS50075"/>
    </source>
</evidence>
<dbReference type="NCBIfam" id="NF003417">
    <property type="entry name" value="PRK04813.1"/>
    <property type="match status" value="3"/>
</dbReference>
<evidence type="ECO:0000256" key="4">
    <source>
        <dbReference type="ARBA" id="ARBA00022598"/>
    </source>
</evidence>
<dbReference type="GO" id="GO:0043041">
    <property type="term" value="P:amino acid activation for nonribosomal peptide biosynthetic process"/>
    <property type="evidence" value="ECO:0007669"/>
    <property type="project" value="TreeGrafter"/>
</dbReference>
<organism evidence="7 8">
    <name type="scientific">Pyricularia grisea</name>
    <name type="common">Crabgrass-specific blast fungus</name>
    <name type="synonym">Magnaporthe grisea</name>
    <dbReference type="NCBI Taxonomy" id="148305"/>
    <lineage>
        <taxon>Eukaryota</taxon>
        <taxon>Fungi</taxon>
        <taxon>Dikarya</taxon>
        <taxon>Ascomycota</taxon>
        <taxon>Pezizomycotina</taxon>
        <taxon>Sordariomycetes</taxon>
        <taxon>Sordariomycetidae</taxon>
        <taxon>Magnaporthales</taxon>
        <taxon>Pyriculariaceae</taxon>
        <taxon>Pyricularia</taxon>
    </lineage>
</organism>
<dbReference type="PANTHER" id="PTHR45527">
    <property type="entry name" value="NONRIBOSOMAL PEPTIDE SYNTHETASE"/>
    <property type="match status" value="1"/>
</dbReference>
<dbReference type="FunFam" id="3.40.50.980:FF:000001">
    <property type="entry name" value="Non-ribosomal peptide synthetase"/>
    <property type="match status" value="2"/>
</dbReference>
<keyword evidence="3" id="KW-0597">Phosphoprotein</keyword>
<keyword evidence="7" id="KW-1185">Reference proteome</keyword>
<dbReference type="NCBIfam" id="TIGR01733">
    <property type="entry name" value="AA-adenyl-dom"/>
    <property type="match status" value="3"/>
</dbReference>
<name>A0A6P8APP6_PYRGI</name>
<dbReference type="GO" id="GO:0016874">
    <property type="term" value="F:ligase activity"/>
    <property type="evidence" value="ECO:0007669"/>
    <property type="project" value="UniProtKB-KW"/>
</dbReference>
<dbReference type="InterPro" id="IPR009081">
    <property type="entry name" value="PP-bd_ACP"/>
</dbReference>
<dbReference type="CDD" id="cd05918">
    <property type="entry name" value="A_NRPS_SidN3_like"/>
    <property type="match status" value="3"/>
</dbReference>
<keyword evidence="4" id="KW-0436">Ligase</keyword>
<dbReference type="Proteomes" id="UP000515153">
    <property type="component" value="Chromosome VI"/>
</dbReference>
<feature type="domain" description="Carrier" evidence="6">
    <location>
        <begin position="570"/>
        <end position="643"/>
    </location>
</feature>
<dbReference type="InterPro" id="IPR000873">
    <property type="entry name" value="AMP-dep_synth/lig_dom"/>
</dbReference>
<dbReference type="InterPro" id="IPR045851">
    <property type="entry name" value="AMP-bd_C_sf"/>
</dbReference>
<evidence type="ECO:0000313" key="8">
    <source>
        <dbReference type="RefSeq" id="XP_030976891.1"/>
    </source>
</evidence>
<comment type="similarity">
    <text evidence="5">Belongs to the NRP synthetase family.</text>
</comment>
<gene>
    <name evidence="8" type="ORF">PgNI_11462</name>
</gene>
<reference evidence="8" key="3">
    <citation type="submission" date="2025-08" db="UniProtKB">
        <authorList>
            <consortium name="RefSeq"/>
        </authorList>
    </citation>
    <scope>IDENTIFICATION</scope>
    <source>
        <strain evidence="8">NI907</strain>
    </source>
</reference>
<dbReference type="Gene3D" id="3.30.559.10">
    <property type="entry name" value="Chloramphenicol acetyltransferase-like domain"/>
    <property type="match status" value="6"/>
</dbReference>
<dbReference type="Pfam" id="PF00501">
    <property type="entry name" value="AMP-binding"/>
    <property type="match status" value="3"/>
</dbReference>
<dbReference type="FunFam" id="3.30.300.30:FF:000033">
    <property type="entry name" value="Nonribosomal siderophore peptide synthase SidC"/>
    <property type="match status" value="1"/>
</dbReference>
<feature type="domain" description="Carrier" evidence="6">
    <location>
        <begin position="1660"/>
        <end position="1734"/>
    </location>
</feature>
<dbReference type="InterPro" id="IPR023213">
    <property type="entry name" value="CAT-like_dom_sf"/>
</dbReference>
<dbReference type="Gene3D" id="3.30.300.30">
    <property type="match status" value="3"/>
</dbReference>
<evidence type="ECO:0000256" key="1">
    <source>
        <dbReference type="ARBA" id="ARBA00004924"/>
    </source>
</evidence>
<dbReference type="InterPro" id="IPR010071">
    <property type="entry name" value="AA_adenyl_dom"/>
</dbReference>
<dbReference type="InterPro" id="IPR020845">
    <property type="entry name" value="AMP-binding_CS"/>
</dbReference>
<dbReference type="GO" id="GO:0031177">
    <property type="term" value="F:phosphopantetheine binding"/>
    <property type="evidence" value="ECO:0007669"/>
    <property type="project" value="InterPro"/>
</dbReference>
<dbReference type="InterPro" id="IPR042099">
    <property type="entry name" value="ANL_N_sf"/>
</dbReference>
<dbReference type="SUPFAM" id="SSF52777">
    <property type="entry name" value="CoA-dependent acyltransferases"/>
    <property type="match status" value="12"/>
</dbReference>
<dbReference type="SUPFAM" id="SSF47336">
    <property type="entry name" value="ACP-like"/>
    <property type="match status" value="5"/>
</dbReference>
<dbReference type="RefSeq" id="XP_030976891.1">
    <property type="nucleotide sequence ID" value="XM_031131429.1"/>
</dbReference>
<dbReference type="GeneID" id="41966334"/>
<dbReference type="Pfam" id="PF00550">
    <property type="entry name" value="PP-binding"/>
    <property type="match status" value="6"/>
</dbReference>
<accession>A0A6P8APP6</accession>
<dbReference type="CDD" id="cd19542">
    <property type="entry name" value="CT_NRPS-like"/>
    <property type="match status" value="2"/>
</dbReference>
<dbReference type="Gene3D" id="1.10.1200.10">
    <property type="entry name" value="ACP-like"/>
    <property type="match status" value="5"/>
</dbReference>
<reference evidence="8" key="2">
    <citation type="submission" date="2019-10" db="EMBL/GenBank/DDBJ databases">
        <authorList>
            <consortium name="NCBI Genome Project"/>
        </authorList>
    </citation>
    <scope>NUCLEOTIDE SEQUENCE</scope>
    <source>
        <strain evidence="8">NI907</strain>
    </source>
</reference>
<reference evidence="7 8" key="1">
    <citation type="journal article" date="2019" name="Mol. Biol. Evol.">
        <title>Blast fungal genomes show frequent chromosomal changes, gene gains and losses, and effector gene turnover.</title>
        <authorList>
            <person name="Gomez Luciano L.B."/>
            <person name="Jason Tsai I."/>
            <person name="Chuma I."/>
            <person name="Tosa Y."/>
            <person name="Chen Y.H."/>
            <person name="Li J.Y."/>
            <person name="Li M.Y."/>
            <person name="Jade Lu M.Y."/>
            <person name="Nakayashiki H."/>
            <person name="Li W.H."/>
        </authorList>
    </citation>
    <scope>NUCLEOTIDE SEQUENCE [LARGE SCALE GENOMIC DNA]</scope>
    <source>
        <strain evidence="7 8">NI907</strain>
    </source>
</reference>
<dbReference type="PROSITE" id="PS50075">
    <property type="entry name" value="CARRIER"/>
    <property type="match status" value="5"/>
</dbReference>
<dbReference type="FunFam" id="3.30.300.30:FF:000015">
    <property type="entry name" value="Nonribosomal peptide synthase SidD"/>
    <property type="match status" value="1"/>
</dbReference>
<evidence type="ECO:0000256" key="3">
    <source>
        <dbReference type="ARBA" id="ARBA00022553"/>
    </source>
</evidence>
<evidence type="ECO:0000256" key="2">
    <source>
        <dbReference type="ARBA" id="ARBA00022450"/>
    </source>
</evidence>
<dbReference type="PROSITE" id="PS00012">
    <property type="entry name" value="PHOSPHOPANTETHEINE"/>
    <property type="match status" value="4"/>
</dbReference>
<dbReference type="Gene3D" id="3.30.559.30">
    <property type="entry name" value="Nonribosomal peptide synthetase, condensation domain"/>
    <property type="match status" value="6"/>
</dbReference>
<protein>
    <recommendedName>
        <fullName evidence="6">Carrier domain-containing protein</fullName>
    </recommendedName>
</protein>
<dbReference type="Gene3D" id="3.40.50.12780">
    <property type="entry name" value="N-terminal domain of ligase-like"/>
    <property type="match status" value="3"/>
</dbReference>
<dbReference type="FunFam" id="3.40.50.12780:FF:000024">
    <property type="entry name" value="Nonribosomal siderophore peptide synthase SidC"/>
    <property type="match status" value="2"/>
</dbReference>
<dbReference type="PANTHER" id="PTHR45527:SF1">
    <property type="entry name" value="FATTY ACID SYNTHASE"/>
    <property type="match status" value="1"/>
</dbReference>